<feature type="non-terminal residue" evidence="1">
    <location>
        <position position="86"/>
    </location>
</feature>
<proteinExistence type="predicted"/>
<accession>A0A2R7Y0C4</accession>
<comment type="caution">
    <text evidence="1">The sequence shown here is derived from an EMBL/GenBank/DDBJ whole genome shotgun (WGS) entry which is preliminary data.</text>
</comment>
<dbReference type="AlphaFoldDB" id="A0A2R7Y0C4"/>
<evidence type="ECO:0000313" key="2">
    <source>
        <dbReference type="Proteomes" id="UP000244066"/>
    </source>
</evidence>
<evidence type="ECO:0000313" key="1">
    <source>
        <dbReference type="EMBL" id="PUA30990.1"/>
    </source>
</evidence>
<dbReference type="InterPro" id="IPR028987">
    <property type="entry name" value="ATP_synth_B-like_membr_sf"/>
</dbReference>
<sequence>MPEALDTVIRKVAEDAMRECLSILESAERDAMSILEGEMREASGEAEEIIESARRQAGLERSRILSMAEVSSRNEALKLIEDYVSM</sequence>
<organism evidence="1 2">
    <name type="scientific">Candidatus Terraquivivens tikiterensis</name>
    <dbReference type="NCBI Taxonomy" id="1980982"/>
    <lineage>
        <taxon>Archaea</taxon>
        <taxon>Nitrososphaerota</taxon>
        <taxon>Candidatus Wolframiiraptoraceae</taxon>
        <taxon>Candidatus Terraquivivens</taxon>
    </lineage>
</organism>
<dbReference type="Gene3D" id="1.20.5.620">
    <property type="entry name" value="F1F0 ATP synthase subunit B, membrane domain"/>
    <property type="match status" value="1"/>
</dbReference>
<dbReference type="EMBL" id="NDWU01000036">
    <property type="protein sequence ID" value="PUA30990.1"/>
    <property type="molecule type" value="Genomic_DNA"/>
</dbReference>
<dbReference type="SUPFAM" id="SSF81573">
    <property type="entry name" value="F1F0 ATP synthase subunit B, membrane domain"/>
    <property type="match status" value="1"/>
</dbReference>
<dbReference type="Proteomes" id="UP000244066">
    <property type="component" value="Unassembled WGS sequence"/>
</dbReference>
<gene>
    <name evidence="1" type="ORF">B9J98_08345</name>
</gene>
<name>A0A2R7Y0C4_9ARCH</name>
<protein>
    <submittedName>
        <fullName evidence="1">Uncharacterized protein</fullName>
    </submittedName>
</protein>
<reference evidence="1 2" key="1">
    <citation type="submission" date="2017-04" db="EMBL/GenBank/DDBJ databases">
        <title>Draft Aigarchaeota genome from a New Zealand hot spring.</title>
        <authorList>
            <person name="Reysenbach A.-L."/>
            <person name="Donaho J.A."/>
            <person name="Gerhart J."/>
            <person name="Kelley J.F."/>
            <person name="Kouba K."/>
            <person name="Podar M."/>
            <person name="Stott M."/>
        </authorList>
    </citation>
    <scope>NUCLEOTIDE SEQUENCE [LARGE SCALE GENOMIC DNA]</scope>
    <source>
        <strain evidence="1">NZ13_MG1</strain>
    </source>
</reference>